<protein>
    <submittedName>
        <fullName evidence="1">Uncharacterized protein</fullName>
    </submittedName>
</protein>
<dbReference type="Proteomes" id="UP000031586">
    <property type="component" value="Unassembled WGS sequence"/>
</dbReference>
<name>A0A0C1W3J2_9VIBR</name>
<sequence>MSTNQPWQIAELLPRFYEKNALSIAGLASQFKIVKFKFGHDPLLVDDSQTPPALSPFDPAGTDIKNVFYEGTINPSEDVVWANGRLLFRCIMPENTLSEPKQYSQTGLYDADGDLVAVSIDLPDWVTPEEGINTHPYVNFPISGE</sequence>
<dbReference type="PATRIC" id="fig|1229493.5.peg.3806"/>
<evidence type="ECO:0000313" key="2">
    <source>
        <dbReference type="Proteomes" id="UP000031586"/>
    </source>
</evidence>
<organism evidence="1 2">
    <name type="scientific">Vibrio owensii CAIM 1854 = LMG 25443</name>
    <dbReference type="NCBI Taxonomy" id="1229493"/>
    <lineage>
        <taxon>Bacteria</taxon>
        <taxon>Pseudomonadati</taxon>
        <taxon>Pseudomonadota</taxon>
        <taxon>Gammaproteobacteria</taxon>
        <taxon>Vibrionales</taxon>
        <taxon>Vibrionaceae</taxon>
        <taxon>Vibrio</taxon>
    </lineage>
</organism>
<dbReference type="AlphaFoldDB" id="A0A0C1W3J2"/>
<evidence type="ECO:0000313" key="1">
    <source>
        <dbReference type="EMBL" id="KIF50982.1"/>
    </source>
</evidence>
<dbReference type="RefSeq" id="WP_012219881.1">
    <property type="nucleotide sequence ID" value="NZ_BAOH01000018.1"/>
</dbReference>
<comment type="caution">
    <text evidence="1">The sequence shown here is derived from an EMBL/GenBank/DDBJ whole genome shotgun (WGS) entry which is preliminary data.</text>
</comment>
<proteinExistence type="predicted"/>
<reference evidence="1 2" key="1">
    <citation type="submission" date="2014-07" db="EMBL/GenBank/DDBJ databases">
        <title>Unique and conserved regions in Vibrio harveyi and related species in comparison with the shrimp pathogen Vibrio harveyi CAIM 1792.</title>
        <authorList>
            <person name="Espinoza-Valles I."/>
            <person name="Vora G."/>
            <person name="Leekitcharoenphon P."/>
            <person name="Ussery D."/>
            <person name="Hoj L."/>
            <person name="Gomez-Gil B."/>
        </authorList>
    </citation>
    <scope>NUCLEOTIDE SEQUENCE [LARGE SCALE GENOMIC DNA]</scope>
    <source>
        <strain evidence="2">CAIM 1854 / LMG 25443</strain>
    </source>
</reference>
<dbReference type="EMBL" id="JPRD01000044">
    <property type="protein sequence ID" value="KIF50982.1"/>
    <property type="molecule type" value="Genomic_DNA"/>
</dbReference>
<accession>A0A0C1W3J2</accession>
<gene>
    <name evidence="1" type="ORF">H735_22010</name>
</gene>